<gene>
    <name evidence="2" type="ORF">C9994_09935</name>
    <name evidence="1" type="ORF">GCM10011506_47480</name>
</gene>
<evidence type="ECO:0000313" key="3">
    <source>
        <dbReference type="Proteomes" id="UP000240608"/>
    </source>
</evidence>
<accession>A0A2T4DPY4</accession>
<dbReference type="AlphaFoldDB" id="A0A2T4DPY4"/>
<dbReference type="RefSeq" id="WP_188467857.1">
    <property type="nucleotide sequence ID" value="NZ_BAABHU010000028.1"/>
</dbReference>
<evidence type="ECO:0000313" key="2">
    <source>
        <dbReference type="EMBL" id="PTB95862.1"/>
    </source>
</evidence>
<reference evidence="1" key="4">
    <citation type="submission" date="2024-05" db="EMBL/GenBank/DDBJ databases">
        <authorList>
            <person name="Sun Q."/>
            <person name="Zhou Y."/>
        </authorList>
    </citation>
    <scope>NUCLEOTIDE SEQUENCE</scope>
    <source>
        <strain evidence="1">CGMCC 1.10832</strain>
    </source>
</reference>
<dbReference type="Proteomes" id="UP000240608">
    <property type="component" value="Unassembled WGS sequence"/>
</dbReference>
<reference evidence="2 3" key="2">
    <citation type="submission" date="2018-03" db="EMBL/GenBank/DDBJ databases">
        <title>Cross-interface Injection: A General Nanoliter Liquid Handling Method Applied to Single Cells Genome Amplification Automated Nanoliter Liquid Handling Applied to Single Cell Multiple Displacement Amplification.</title>
        <authorList>
            <person name="Yun J."/>
            <person name="Xu P."/>
            <person name="Xu J."/>
            <person name="Dai X."/>
            <person name="Wang Y."/>
            <person name="Zheng X."/>
            <person name="Cao C."/>
            <person name="Yi Q."/>
            <person name="Zhu Y."/>
            <person name="Wang L."/>
            <person name="Dong Z."/>
            <person name="Huang Y."/>
            <person name="Huang L."/>
            <person name="Du W."/>
        </authorList>
    </citation>
    <scope>NUCLEOTIDE SEQUENCE [LARGE SCALE GENOMIC DNA]</scope>
    <source>
        <strain evidence="2 3">Z-D1-2</strain>
    </source>
</reference>
<dbReference type="EMBL" id="PYVU01000081">
    <property type="protein sequence ID" value="PTB95862.1"/>
    <property type="molecule type" value="Genomic_DNA"/>
</dbReference>
<reference evidence="1" key="1">
    <citation type="journal article" date="2014" name="Int. J. Syst. Evol. Microbiol.">
        <title>Complete genome of a new Firmicutes species belonging to the dominant human colonic microbiota ('Ruminococcus bicirculans') reveals two chromosomes and a selective capacity to utilize plant glucans.</title>
        <authorList>
            <consortium name="NISC Comparative Sequencing Program"/>
            <person name="Wegmann U."/>
            <person name="Louis P."/>
            <person name="Goesmann A."/>
            <person name="Henrissat B."/>
            <person name="Duncan S.H."/>
            <person name="Flint H.J."/>
        </authorList>
    </citation>
    <scope>NUCLEOTIDE SEQUENCE</scope>
    <source>
        <strain evidence="1">CGMCC 1.10832</strain>
    </source>
</reference>
<evidence type="ECO:0000313" key="4">
    <source>
        <dbReference type="Proteomes" id="UP000636010"/>
    </source>
</evidence>
<organism evidence="2 3">
    <name type="scientific">Marivirga lumbricoides</name>
    <dbReference type="NCBI Taxonomy" id="1046115"/>
    <lineage>
        <taxon>Bacteria</taxon>
        <taxon>Pseudomonadati</taxon>
        <taxon>Bacteroidota</taxon>
        <taxon>Cytophagia</taxon>
        <taxon>Cytophagales</taxon>
        <taxon>Marivirgaceae</taxon>
        <taxon>Marivirga</taxon>
    </lineage>
</organism>
<comment type="caution">
    <text evidence="2">The sequence shown here is derived from an EMBL/GenBank/DDBJ whole genome shotgun (WGS) entry which is preliminary data.</text>
</comment>
<reference evidence="4" key="3">
    <citation type="journal article" date="2019" name="Int. J. Syst. Evol. Microbiol.">
        <title>The Global Catalogue of Microorganisms (GCM) 10K type strain sequencing project: providing services to taxonomists for standard genome sequencing and annotation.</title>
        <authorList>
            <consortium name="The Broad Institute Genomics Platform"/>
            <consortium name="The Broad Institute Genome Sequencing Center for Infectious Disease"/>
            <person name="Wu L."/>
            <person name="Ma J."/>
        </authorList>
    </citation>
    <scope>NUCLEOTIDE SEQUENCE [LARGE SCALE GENOMIC DNA]</scope>
    <source>
        <strain evidence="4">CGMCC 1.10832</strain>
    </source>
</reference>
<dbReference type="Proteomes" id="UP000636010">
    <property type="component" value="Unassembled WGS sequence"/>
</dbReference>
<protein>
    <submittedName>
        <fullName evidence="2">Uncharacterized protein</fullName>
    </submittedName>
</protein>
<evidence type="ECO:0000313" key="1">
    <source>
        <dbReference type="EMBL" id="GGC56285.1"/>
    </source>
</evidence>
<proteinExistence type="predicted"/>
<keyword evidence="4" id="KW-1185">Reference proteome</keyword>
<name>A0A2T4DPY4_9BACT</name>
<dbReference type="EMBL" id="BMEC01000028">
    <property type="protein sequence ID" value="GGC56285.1"/>
    <property type="molecule type" value="Genomic_DNA"/>
</dbReference>
<sequence>MNCEFLSNTEAIKVDEKATAQLAEFDLLRKKFAILTFGDKMLKCGRVEEEIKLDSIAQDHKIFPKPIKDYGNIIYQKYGLPTLHHCGGRII</sequence>